<feature type="transmembrane region" description="Helical" evidence="7">
    <location>
        <begin position="709"/>
        <end position="732"/>
    </location>
</feature>
<dbReference type="GO" id="GO:0005886">
    <property type="term" value="C:plasma membrane"/>
    <property type="evidence" value="ECO:0007669"/>
    <property type="project" value="UniProtKB-SubCell"/>
</dbReference>
<sequence>MRLIDIAKRYIMQNKKNSLLIIVSIIISTALFLFMNIISEDVRSIMINQSKKDLGQFHASYYNPTDEDIKNITNNRSIEIVGKSMLLGFHDIGNAQTLQIISDDKNTRSLKSNYTLQEGIFPTKENEIAIDSWYIEQKKIENPIGKNIKLDYARYNSTGDKVLYKGEKEFKIVGILRCHPVLKSQGTSLGLITEESAKKNIPIKNKYDQVTFKFNKEKNIENQINKLVKDCNLKKSDINLNTKLILAMSDSLRLKIPYMIVNMILALATILLIYNTFYILVSNRIKEFGVLRAVGLIPKDIFKLMTLEVFIYIIISIPIGLVSGGVVTNLSRDYVIGAIYNINYVNSIKSDTYINTYIFTILLSFSTIIISVIKPLIKASKTDPMICIRRNGEKINIREKSLINKFMIKYFKDYGNIASKNLQRNRKRTNLAIASMSIMIFLMITVYTKSTSNFFNDGALRSWIPGDYLIHNIDMASIMDNKKSYDINTMKDIEKIDGVKKVSASRDKNFHMKINDENIDKKSSYWNTNKKSLEMNSETNNGIKVFKTSFEVIGIEDTSILKNVLIDGEENLKKLNDIPYIYIDNNSSKSLNIKKGDKVNVTFDIVDSKTNNYEKTLSKDFVVGGLIKNLPITSQGGGRASEAVISVKQFNEFVGNSSYERFDIWTSKLANQKYVEDELNNIVGKSGKGVMIPYKSESSAFEKSDNQKAMIVALVAGLIVVLSLFNCCNTIVTSISSRSREFALFRGIGISKDEVKKIVVLESYIYIIVGFIISIIPTLIVRYIIIKPFENIHLINLKFIIATIIILIAVSIIIIITTLKTLKNIQGDDFIEQIKTLE</sequence>
<dbReference type="PANTHER" id="PTHR30572:SF4">
    <property type="entry name" value="ABC TRANSPORTER PERMEASE YTRF"/>
    <property type="match status" value="1"/>
</dbReference>
<keyword evidence="2" id="KW-1003">Cell membrane</keyword>
<keyword evidence="5 7" id="KW-0472">Membrane</keyword>
<feature type="transmembrane region" description="Helical" evidence="7">
    <location>
        <begin position="429"/>
        <end position="447"/>
    </location>
</feature>
<evidence type="ECO:0000256" key="6">
    <source>
        <dbReference type="ARBA" id="ARBA00038076"/>
    </source>
</evidence>
<evidence type="ECO:0000256" key="3">
    <source>
        <dbReference type="ARBA" id="ARBA00022692"/>
    </source>
</evidence>
<evidence type="ECO:0000256" key="7">
    <source>
        <dbReference type="SAM" id="Phobius"/>
    </source>
</evidence>
<keyword evidence="4 7" id="KW-1133">Transmembrane helix</keyword>
<feature type="transmembrane region" description="Helical" evidence="7">
    <location>
        <begin position="301"/>
        <end position="322"/>
    </location>
</feature>
<feature type="transmembrane region" description="Helical" evidence="7">
    <location>
        <begin position="764"/>
        <end position="785"/>
    </location>
</feature>
<evidence type="ECO:0000256" key="4">
    <source>
        <dbReference type="ARBA" id="ARBA00022989"/>
    </source>
</evidence>
<evidence type="ECO:0000313" key="10">
    <source>
        <dbReference type="EMBL" id="QEZ69590.1"/>
    </source>
</evidence>
<evidence type="ECO:0000313" key="11">
    <source>
        <dbReference type="Proteomes" id="UP000326961"/>
    </source>
</evidence>
<feature type="transmembrane region" description="Helical" evidence="7">
    <location>
        <begin position="20"/>
        <end position="38"/>
    </location>
</feature>
<name>A0A5P3XGG8_PARBF</name>
<dbReference type="GO" id="GO:0022857">
    <property type="term" value="F:transmembrane transporter activity"/>
    <property type="evidence" value="ECO:0007669"/>
    <property type="project" value="TreeGrafter"/>
</dbReference>
<dbReference type="AlphaFoldDB" id="A0A5P3XGG8"/>
<dbReference type="EMBL" id="CP032452">
    <property type="protein sequence ID" value="QEZ69590.1"/>
    <property type="molecule type" value="Genomic_DNA"/>
</dbReference>
<dbReference type="InterPro" id="IPR050250">
    <property type="entry name" value="Macrolide_Exporter_MacB"/>
</dbReference>
<dbReference type="RefSeq" id="WP_021428278.1">
    <property type="nucleotide sequence ID" value="NZ_CP032452.1"/>
</dbReference>
<dbReference type="EMBL" id="CP032452">
    <property type="protein sequence ID" value="QEZ69464.1"/>
    <property type="molecule type" value="Genomic_DNA"/>
</dbReference>
<proteinExistence type="inferred from homology"/>
<keyword evidence="3 7" id="KW-0812">Transmembrane</keyword>
<feature type="transmembrane region" description="Helical" evidence="7">
    <location>
        <begin position="258"/>
        <end position="281"/>
    </location>
</feature>
<dbReference type="InterPro" id="IPR003838">
    <property type="entry name" value="ABC3_permease_C"/>
</dbReference>
<dbReference type="PANTHER" id="PTHR30572">
    <property type="entry name" value="MEMBRANE COMPONENT OF TRANSPORTER-RELATED"/>
    <property type="match status" value="1"/>
</dbReference>
<feature type="transmembrane region" description="Helical" evidence="7">
    <location>
        <begin position="797"/>
        <end position="816"/>
    </location>
</feature>
<reference evidence="9 11" key="1">
    <citation type="submission" date="2018-09" db="EMBL/GenBank/DDBJ databases">
        <title>A clostridial neurotoxin that targets Anopheles mosquitoes.</title>
        <authorList>
            <person name="Contreras E."/>
            <person name="Masuyer G."/>
            <person name="Qureshi N."/>
            <person name="Chawla S."/>
            <person name="Lim H.L."/>
            <person name="Chen J."/>
            <person name="Stenmark P."/>
            <person name="Gill S."/>
        </authorList>
    </citation>
    <scope>NUCLEOTIDE SEQUENCE [LARGE SCALE GENOMIC DNA]</scope>
    <source>
        <strain evidence="9 11">Cbm</strain>
    </source>
</reference>
<protein>
    <submittedName>
        <fullName evidence="9">ABC transporter permease</fullName>
    </submittedName>
</protein>
<gene>
    <name evidence="9" type="ORF">D4A35_11430</name>
    <name evidence="10" type="ORF">D4A35_12125</name>
</gene>
<evidence type="ECO:0000256" key="2">
    <source>
        <dbReference type="ARBA" id="ARBA00022475"/>
    </source>
</evidence>
<evidence type="ECO:0000313" key="9">
    <source>
        <dbReference type="EMBL" id="QEZ69464.1"/>
    </source>
</evidence>
<dbReference type="Pfam" id="PF02687">
    <property type="entry name" value="FtsX"/>
    <property type="match status" value="2"/>
</dbReference>
<feature type="domain" description="ABC3 transporter permease C-terminal" evidence="8">
    <location>
        <begin position="714"/>
        <end position="819"/>
    </location>
</feature>
<comment type="subcellular location">
    <subcellularLocation>
        <location evidence="1">Cell membrane</location>
        <topology evidence="1">Multi-pass membrane protein</topology>
    </subcellularLocation>
</comment>
<accession>A0A5P3XGG8</accession>
<organism evidence="9 11">
    <name type="scientific">Paraclostridium bifermentans</name>
    <name type="common">Clostridium bifermentans</name>
    <dbReference type="NCBI Taxonomy" id="1490"/>
    <lineage>
        <taxon>Bacteria</taxon>
        <taxon>Bacillati</taxon>
        <taxon>Bacillota</taxon>
        <taxon>Clostridia</taxon>
        <taxon>Peptostreptococcales</taxon>
        <taxon>Peptostreptococcaceae</taxon>
        <taxon>Paraclostridium</taxon>
    </lineage>
</organism>
<comment type="similarity">
    <text evidence="6">Belongs to the ABC-4 integral membrane protein family.</text>
</comment>
<feature type="transmembrane region" description="Helical" evidence="7">
    <location>
        <begin position="354"/>
        <end position="373"/>
    </location>
</feature>
<evidence type="ECO:0000256" key="1">
    <source>
        <dbReference type="ARBA" id="ARBA00004651"/>
    </source>
</evidence>
<evidence type="ECO:0000256" key="5">
    <source>
        <dbReference type="ARBA" id="ARBA00023136"/>
    </source>
</evidence>
<evidence type="ECO:0000259" key="8">
    <source>
        <dbReference type="Pfam" id="PF02687"/>
    </source>
</evidence>
<dbReference type="Proteomes" id="UP000326961">
    <property type="component" value="Chromosome"/>
</dbReference>
<feature type="domain" description="ABC3 transporter permease C-terminal" evidence="8">
    <location>
        <begin position="260"/>
        <end position="384"/>
    </location>
</feature>